<dbReference type="Pfam" id="PF02355">
    <property type="entry name" value="SecD_SecF_C"/>
    <property type="match status" value="1"/>
</dbReference>
<keyword evidence="3 10" id="KW-1003">Cell membrane</keyword>
<dbReference type="PANTHER" id="PTHR30081:SF8">
    <property type="entry name" value="PROTEIN TRANSLOCASE SUBUNIT SECF"/>
    <property type="match status" value="1"/>
</dbReference>
<dbReference type="STRING" id="1798664.A3C93_00605"/>
<proteinExistence type="inferred from homology"/>
<accession>A0A1G2DFD6</accession>
<keyword evidence="4" id="KW-0997">Cell inner membrane</keyword>
<comment type="caution">
    <text evidence="12">The sequence shown here is derived from an EMBL/GenBank/DDBJ whole genome shotgun (WGS) entry which is preliminary data.</text>
</comment>
<dbReference type="GO" id="GO:0043952">
    <property type="term" value="P:protein transport by the Sec complex"/>
    <property type="evidence" value="ECO:0007669"/>
    <property type="project" value="UniProtKB-UniRule"/>
</dbReference>
<feature type="transmembrane region" description="Helical" evidence="10">
    <location>
        <begin position="242"/>
        <end position="260"/>
    </location>
</feature>
<evidence type="ECO:0000256" key="3">
    <source>
        <dbReference type="ARBA" id="ARBA00022475"/>
    </source>
</evidence>
<evidence type="ECO:0000259" key="11">
    <source>
        <dbReference type="PROSITE" id="PS50156"/>
    </source>
</evidence>
<keyword evidence="9 10" id="KW-0472">Membrane</keyword>
<evidence type="ECO:0000256" key="10">
    <source>
        <dbReference type="HAMAP-Rule" id="MF_01464"/>
    </source>
</evidence>
<dbReference type="HAMAP" id="MF_01464_B">
    <property type="entry name" value="SecF_B"/>
    <property type="match status" value="1"/>
</dbReference>
<sequence>MFIIKHKKFFFILSGVLTLLALLPLAVFYPWNFGIEFTGGTILEAGFPDGRPDAETLKARLATLEWHGVVAQATGEDGYIVRTKSLSEPERQELMRVISDDGKVAVSERRFNSIGPTIGSELRSKALWAILTVILAIVLYIAFAFRHVSHPISSWVYGLVAIVALIHDVVVPTGVYIALGHFFIDVQIDVLFVTAILTILGFSVHDTIVVFDRTRENLKLRTWKEFNVTVGHSIEQTVVRSINTSFTVLLVILALYFVGGETTKNFALTLAIGIVAGTYSSIFLASPLLVAIEEWQRKREGGRSQRK</sequence>
<dbReference type="InterPro" id="IPR048634">
    <property type="entry name" value="SecD_SecF_C"/>
</dbReference>
<dbReference type="InterPro" id="IPR022813">
    <property type="entry name" value="SecD/SecF_arch_bac"/>
</dbReference>
<dbReference type="Proteomes" id="UP000178636">
    <property type="component" value="Unassembled WGS sequence"/>
</dbReference>
<dbReference type="SUPFAM" id="SSF82866">
    <property type="entry name" value="Multidrug efflux transporter AcrB transmembrane domain"/>
    <property type="match status" value="1"/>
</dbReference>
<evidence type="ECO:0000256" key="1">
    <source>
        <dbReference type="ARBA" id="ARBA00004651"/>
    </source>
</evidence>
<evidence type="ECO:0000256" key="5">
    <source>
        <dbReference type="ARBA" id="ARBA00022692"/>
    </source>
</evidence>
<dbReference type="InterPro" id="IPR000731">
    <property type="entry name" value="SSD"/>
</dbReference>
<protein>
    <recommendedName>
        <fullName evidence="10">Protein-export membrane protein SecF</fullName>
    </recommendedName>
</protein>
<evidence type="ECO:0000313" key="12">
    <source>
        <dbReference type="EMBL" id="OGZ12142.1"/>
    </source>
</evidence>
<dbReference type="PRINTS" id="PR01755">
    <property type="entry name" value="SECFTRNLCASE"/>
</dbReference>
<evidence type="ECO:0000256" key="8">
    <source>
        <dbReference type="ARBA" id="ARBA00023010"/>
    </source>
</evidence>
<keyword evidence="5 10" id="KW-0812">Transmembrane</keyword>
<comment type="subcellular location">
    <subcellularLocation>
        <location evidence="1 10">Cell membrane</location>
        <topology evidence="1 10">Multi-pass membrane protein</topology>
    </subcellularLocation>
</comment>
<reference evidence="12 13" key="1">
    <citation type="journal article" date="2016" name="Nat. Commun.">
        <title>Thousands of microbial genomes shed light on interconnected biogeochemical processes in an aquifer system.</title>
        <authorList>
            <person name="Anantharaman K."/>
            <person name="Brown C.T."/>
            <person name="Hug L.A."/>
            <person name="Sharon I."/>
            <person name="Castelle C.J."/>
            <person name="Probst A.J."/>
            <person name="Thomas B.C."/>
            <person name="Singh A."/>
            <person name="Wilkins M.J."/>
            <person name="Karaoz U."/>
            <person name="Brodie E.L."/>
            <person name="Williams K.H."/>
            <person name="Hubbard S.S."/>
            <person name="Banfield J.F."/>
        </authorList>
    </citation>
    <scope>NUCLEOTIDE SEQUENCE [LARGE SCALE GENOMIC DNA]</scope>
</reference>
<name>A0A1G2DFD6_9BACT</name>
<keyword evidence="8 10" id="KW-0811">Translocation</keyword>
<feature type="transmembrane region" description="Helical" evidence="10">
    <location>
        <begin position="190"/>
        <end position="211"/>
    </location>
</feature>
<comment type="function">
    <text evidence="10">Part of the Sec protein translocase complex. Interacts with the SecYEG preprotein conducting channel. SecDF uses the proton motive force (PMF) to complete protein translocation after the ATP-dependent function of SecA.</text>
</comment>
<dbReference type="GO" id="GO:0015450">
    <property type="term" value="F:protein-transporting ATPase activity"/>
    <property type="evidence" value="ECO:0007669"/>
    <property type="project" value="InterPro"/>
</dbReference>
<dbReference type="InterPro" id="IPR005665">
    <property type="entry name" value="SecF_bac"/>
</dbReference>
<keyword evidence="7 10" id="KW-1133">Transmembrane helix</keyword>
<dbReference type="NCBIfam" id="TIGR00966">
    <property type="entry name" value="transloc_SecF"/>
    <property type="match status" value="1"/>
</dbReference>
<evidence type="ECO:0000256" key="2">
    <source>
        <dbReference type="ARBA" id="ARBA00022448"/>
    </source>
</evidence>
<dbReference type="GO" id="GO:0065002">
    <property type="term" value="P:intracellular protein transmembrane transport"/>
    <property type="evidence" value="ECO:0007669"/>
    <property type="project" value="UniProtKB-UniRule"/>
</dbReference>
<evidence type="ECO:0000313" key="13">
    <source>
        <dbReference type="Proteomes" id="UP000178636"/>
    </source>
</evidence>
<keyword evidence="6 10" id="KW-0653">Protein transport</keyword>
<evidence type="ECO:0000256" key="9">
    <source>
        <dbReference type="ARBA" id="ARBA00023136"/>
    </source>
</evidence>
<evidence type="ECO:0000256" key="7">
    <source>
        <dbReference type="ARBA" id="ARBA00022989"/>
    </source>
</evidence>
<feature type="transmembrane region" description="Helical" evidence="10">
    <location>
        <begin position="126"/>
        <end position="145"/>
    </location>
</feature>
<dbReference type="Gene3D" id="1.20.1640.10">
    <property type="entry name" value="Multidrug efflux transporter AcrB transmembrane domain"/>
    <property type="match status" value="1"/>
</dbReference>
<feature type="transmembrane region" description="Helical" evidence="10">
    <location>
        <begin position="266"/>
        <end position="290"/>
    </location>
</feature>
<dbReference type="PANTHER" id="PTHR30081">
    <property type="entry name" value="PROTEIN-EXPORT MEMBRANE PROTEIN SEC"/>
    <property type="match status" value="1"/>
</dbReference>
<dbReference type="AlphaFoldDB" id="A0A1G2DFD6"/>
<feature type="transmembrane region" description="Helical" evidence="10">
    <location>
        <begin position="9"/>
        <end position="31"/>
    </location>
</feature>
<dbReference type="InterPro" id="IPR022645">
    <property type="entry name" value="SecD/SecF_bac"/>
</dbReference>
<evidence type="ECO:0000256" key="4">
    <source>
        <dbReference type="ARBA" id="ARBA00022519"/>
    </source>
</evidence>
<feature type="transmembrane region" description="Helical" evidence="10">
    <location>
        <begin position="157"/>
        <end position="184"/>
    </location>
</feature>
<organism evidence="12 13">
    <name type="scientific">Candidatus Lloydbacteria bacterium RIFCSPHIGHO2_02_FULL_54_17</name>
    <dbReference type="NCBI Taxonomy" id="1798664"/>
    <lineage>
        <taxon>Bacteria</taxon>
        <taxon>Candidatus Lloydiibacteriota</taxon>
    </lineage>
</organism>
<dbReference type="GO" id="GO:0006605">
    <property type="term" value="P:protein targeting"/>
    <property type="evidence" value="ECO:0007669"/>
    <property type="project" value="UniProtKB-UniRule"/>
</dbReference>
<comment type="subunit">
    <text evidence="10">Forms a complex with SecD. Part of the essential Sec protein translocation apparatus which comprises SecA, SecYEG and auxiliary proteins SecDF. Other proteins may also be involved.</text>
</comment>
<feature type="domain" description="SSD" evidence="11">
    <location>
        <begin position="126"/>
        <end position="291"/>
    </location>
</feature>
<dbReference type="PROSITE" id="PS50156">
    <property type="entry name" value="SSD"/>
    <property type="match status" value="1"/>
</dbReference>
<comment type="similarity">
    <text evidence="10">Belongs to the SecD/SecF family. SecF subfamily.</text>
</comment>
<keyword evidence="2 10" id="KW-0813">Transport</keyword>
<dbReference type="GO" id="GO:0005886">
    <property type="term" value="C:plasma membrane"/>
    <property type="evidence" value="ECO:0007669"/>
    <property type="project" value="UniProtKB-SubCell"/>
</dbReference>
<dbReference type="EMBL" id="MHLO01000023">
    <property type="protein sequence ID" value="OGZ12142.1"/>
    <property type="molecule type" value="Genomic_DNA"/>
</dbReference>
<gene>
    <name evidence="10" type="primary">secF</name>
    <name evidence="12" type="ORF">A3C93_00605</name>
</gene>
<evidence type="ECO:0000256" key="6">
    <source>
        <dbReference type="ARBA" id="ARBA00022927"/>
    </source>
</evidence>